<feature type="repeat" description="NHL" evidence="4">
    <location>
        <begin position="234"/>
        <end position="273"/>
    </location>
</feature>
<dbReference type="InterPro" id="IPR011042">
    <property type="entry name" value="6-blade_b-propeller_TolB-like"/>
</dbReference>
<protein>
    <submittedName>
        <fullName evidence="6">SMP-30/gluconolactonase/LRE family protein</fullName>
    </submittedName>
</protein>
<dbReference type="RefSeq" id="WP_124766926.1">
    <property type="nucleotide sequence ID" value="NZ_JAFBDY010000034.1"/>
</dbReference>
<dbReference type="PROSITE" id="PS51125">
    <property type="entry name" value="NHL"/>
    <property type="match status" value="1"/>
</dbReference>
<keyword evidence="3" id="KW-0378">Hydrolase</keyword>
<accession>A0A3N9U4P4</accession>
<evidence type="ECO:0000313" key="6">
    <source>
        <dbReference type="EMBL" id="RQW71551.1"/>
    </source>
</evidence>
<evidence type="ECO:0000256" key="1">
    <source>
        <dbReference type="ARBA" id="ARBA00008853"/>
    </source>
</evidence>
<dbReference type="PANTHER" id="PTHR47572">
    <property type="entry name" value="LIPOPROTEIN-RELATED"/>
    <property type="match status" value="1"/>
</dbReference>
<gene>
    <name evidence="6" type="ORF">EBB45_19065</name>
</gene>
<dbReference type="Proteomes" id="UP000274033">
    <property type="component" value="Unassembled WGS sequence"/>
</dbReference>
<dbReference type="InterPro" id="IPR001258">
    <property type="entry name" value="NHL_repeat"/>
</dbReference>
<dbReference type="SUPFAM" id="SSF63829">
    <property type="entry name" value="Calcium-dependent phosphotriesterase"/>
    <property type="match status" value="1"/>
</dbReference>
<keyword evidence="7" id="KW-1185">Reference proteome</keyword>
<reference evidence="6 7" key="1">
    <citation type="journal article" date="2013" name="J. Microbiol.">
        <title>Lysinibacillus chungkukjangi sp. nov., isolated from Chungkukjang, Korean fermented soybean food.</title>
        <authorList>
            <person name="Kim S.J."/>
            <person name="Jang Y.H."/>
            <person name="Hamada M."/>
            <person name="Ahn J.H."/>
            <person name="Weon H.Y."/>
            <person name="Suzuki K."/>
            <person name="Whang K.S."/>
            <person name="Kwon S.W."/>
        </authorList>
    </citation>
    <scope>NUCLEOTIDE SEQUENCE [LARGE SCALE GENOMIC DNA]</scope>
    <source>
        <strain evidence="6 7">MCCC 1A12701</strain>
    </source>
</reference>
<dbReference type="Pfam" id="PF08450">
    <property type="entry name" value="SGL"/>
    <property type="match status" value="1"/>
</dbReference>
<keyword evidence="2" id="KW-0677">Repeat</keyword>
<dbReference type="InterPro" id="IPR051262">
    <property type="entry name" value="SMP-30/CGR1_Lactonase"/>
</dbReference>
<evidence type="ECO:0000256" key="2">
    <source>
        <dbReference type="ARBA" id="ARBA00022737"/>
    </source>
</evidence>
<organism evidence="6 7">
    <name type="scientific">Lysinibacillus composti</name>
    <dbReference type="NCBI Taxonomy" id="720633"/>
    <lineage>
        <taxon>Bacteria</taxon>
        <taxon>Bacillati</taxon>
        <taxon>Bacillota</taxon>
        <taxon>Bacilli</taxon>
        <taxon>Bacillales</taxon>
        <taxon>Bacillaceae</taxon>
        <taxon>Lysinibacillus</taxon>
    </lineage>
</organism>
<proteinExistence type="inferred from homology"/>
<evidence type="ECO:0000259" key="5">
    <source>
        <dbReference type="Pfam" id="PF08450"/>
    </source>
</evidence>
<dbReference type="OrthoDB" id="2633250at2"/>
<feature type="domain" description="SMP-30/Gluconolactonase/LRE-like region" evidence="5">
    <location>
        <begin position="64"/>
        <end position="304"/>
    </location>
</feature>
<dbReference type="AlphaFoldDB" id="A0A3N9U4P4"/>
<comment type="caution">
    <text evidence="6">The sequence shown here is derived from an EMBL/GenBank/DDBJ whole genome shotgun (WGS) entry which is preliminary data.</text>
</comment>
<evidence type="ECO:0000256" key="3">
    <source>
        <dbReference type="ARBA" id="ARBA00022801"/>
    </source>
</evidence>
<evidence type="ECO:0000256" key="4">
    <source>
        <dbReference type="PROSITE-ProRule" id="PRU00504"/>
    </source>
</evidence>
<dbReference type="InterPro" id="IPR013658">
    <property type="entry name" value="SGL"/>
</dbReference>
<dbReference type="PANTHER" id="PTHR47572:SF4">
    <property type="entry name" value="LACTONASE DRP35"/>
    <property type="match status" value="1"/>
</dbReference>
<comment type="similarity">
    <text evidence="1">Belongs to the SMP-30/CGR1 family.</text>
</comment>
<name>A0A3N9U4P4_9BACI</name>
<dbReference type="Gene3D" id="2.120.10.30">
    <property type="entry name" value="TolB, C-terminal domain"/>
    <property type="match status" value="1"/>
</dbReference>
<dbReference type="GO" id="GO:0016787">
    <property type="term" value="F:hydrolase activity"/>
    <property type="evidence" value="ECO:0007669"/>
    <property type="project" value="UniProtKB-KW"/>
</dbReference>
<sequence length="326" mass="35644">MKKGALLGTLILVFTLLAATFTGAKALYETKSVPTGDRHNISEIISPSSKWEKVISGGNGRFMEGINFDRKGNIWLVSPMTSEILTIKNDQVVKVLQDQQNLMPIGAKFHKDGRLFITDGKGVLYSYNPTTGKLKTIINSYDGKPLKGLNDLVFDKNGGLYFTEPMGSSATNPTGRVFYLAPGAKEAKLFSENIAYPNGIAISADGNRVYISEFNKNQIISVPSATAPASPEAAFVFGRFEGGIGPDGLTVDAEGNLYVAHFQAGEIVVLDKDGFKYGTIRLPQDAGTFVTNLTFRDGYLYVTESSKNEIWRIKVETKGLQPYWLQ</sequence>
<dbReference type="EMBL" id="RRCT01000032">
    <property type="protein sequence ID" value="RQW71551.1"/>
    <property type="molecule type" value="Genomic_DNA"/>
</dbReference>
<evidence type="ECO:0000313" key="7">
    <source>
        <dbReference type="Proteomes" id="UP000274033"/>
    </source>
</evidence>